<comment type="caution">
    <text evidence="2">The sequence shown here is derived from an EMBL/GenBank/DDBJ whole genome shotgun (WGS) entry which is preliminary data.</text>
</comment>
<protein>
    <submittedName>
        <fullName evidence="2">Uncharacterized protein</fullName>
    </submittedName>
</protein>
<evidence type="ECO:0000256" key="1">
    <source>
        <dbReference type="SAM" id="MobiDB-lite"/>
    </source>
</evidence>
<accession>A0A132A6T3</accession>
<gene>
    <name evidence="2" type="ORF">QR98_0051640</name>
</gene>
<proteinExistence type="predicted"/>
<evidence type="ECO:0000313" key="2">
    <source>
        <dbReference type="EMBL" id="KPM06686.1"/>
    </source>
</evidence>
<feature type="compositionally biased region" description="Polar residues" evidence="1">
    <location>
        <begin position="191"/>
        <end position="210"/>
    </location>
</feature>
<evidence type="ECO:0000313" key="3">
    <source>
        <dbReference type="Proteomes" id="UP000616769"/>
    </source>
</evidence>
<dbReference type="VEuPathDB" id="VectorBase:SSCA000875"/>
<dbReference type="EMBL" id="JXLN01011033">
    <property type="protein sequence ID" value="KPM06686.1"/>
    <property type="molecule type" value="Genomic_DNA"/>
</dbReference>
<reference evidence="2 3" key="1">
    <citation type="journal article" date="2015" name="Parasit. Vectors">
        <title>Draft genome of the scabies mite.</title>
        <authorList>
            <person name="Rider S.D.Jr."/>
            <person name="Morgan M.S."/>
            <person name="Arlian L.G."/>
        </authorList>
    </citation>
    <scope>NUCLEOTIDE SEQUENCE [LARGE SCALE GENOMIC DNA]</scope>
    <source>
        <strain evidence="2">Arlian Lab</strain>
    </source>
</reference>
<sequence>MQDSSHQKAEFRVIQSDRIRIEESLSQDQDESKDLLSQAVDELFDDSIMDHFDQIQQLRFRSNPIEIGDRICFEYIKPNPQQQTFDENDRIREAIIDGKEPTIPYVKSYTDENITSVNIPEKNSSKIIANPIDFAGIDYEHSYAAVNSHSNDFAKIIEKSNDDLVISDELKDAEILDGSQFLNLPPESPSGEINDNGYESMSSPESSNANEKTYSNSIFYSKEFNDDLDFINEEISQPSINDLMNFDCDFSDLFPEMF</sequence>
<dbReference type="OrthoDB" id="20960at2759"/>
<dbReference type="Proteomes" id="UP000616769">
    <property type="component" value="Unassembled WGS sequence"/>
</dbReference>
<dbReference type="AlphaFoldDB" id="A0A132A6T3"/>
<organism evidence="2 3">
    <name type="scientific">Sarcoptes scabiei</name>
    <name type="common">Itch mite</name>
    <name type="synonym">Acarus scabiei</name>
    <dbReference type="NCBI Taxonomy" id="52283"/>
    <lineage>
        <taxon>Eukaryota</taxon>
        <taxon>Metazoa</taxon>
        <taxon>Ecdysozoa</taxon>
        <taxon>Arthropoda</taxon>
        <taxon>Chelicerata</taxon>
        <taxon>Arachnida</taxon>
        <taxon>Acari</taxon>
        <taxon>Acariformes</taxon>
        <taxon>Sarcoptiformes</taxon>
        <taxon>Astigmata</taxon>
        <taxon>Psoroptidia</taxon>
        <taxon>Sarcoptoidea</taxon>
        <taxon>Sarcoptidae</taxon>
        <taxon>Sarcoptinae</taxon>
        <taxon>Sarcoptes</taxon>
    </lineage>
</organism>
<name>A0A132A6T3_SARSC</name>
<feature type="region of interest" description="Disordered" evidence="1">
    <location>
        <begin position="183"/>
        <end position="210"/>
    </location>
</feature>